<evidence type="ECO:0000313" key="9">
    <source>
        <dbReference type="Proteomes" id="UP001595828"/>
    </source>
</evidence>
<dbReference type="Proteomes" id="UP001595828">
    <property type="component" value="Unassembled WGS sequence"/>
</dbReference>
<evidence type="ECO:0000256" key="2">
    <source>
        <dbReference type="ARBA" id="ARBA00023136"/>
    </source>
</evidence>
<dbReference type="SUPFAM" id="SSF103088">
    <property type="entry name" value="OmpA-like"/>
    <property type="match status" value="1"/>
</dbReference>
<gene>
    <name evidence="8" type="ORF">ACFO0A_00305</name>
</gene>
<dbReference type="CDD" id="cd07185">
    <property type="entry name" value="OmpA_C-like"/>
    <property type="match status" value="1"/>
</dbReference>
<sequence>MSKNSIFAAALLLAGSALAAPVALAQSAPADEQTSQDLVCQLSGQCPTEAPVDEAAPGPGDTAAPAVKSGARISATRGFKIARHADPAPAAAVVAATPAPAKARIAGQPTKRPIASTAPGRKPAPAPVIRTMAPGRADLRVSFLTGSAELSEPGQREAIKFVEALKSPLLKGMRFSIEGHTDAVGTRESNLDLSKRRAQAVVDYLVGKGADRARFDVRGYGFDRPLEGTSAASAANRRVEVVRIK</sequence>
<feature type="region of interest" description="Disordered" evidence="5">
    <location>
        <begin position="103"/>
        <end position="125"/>
    </location>
</feature>
<comment type="subcellular location">
    <subcellularLocation>
        <location evidence="1">Cell outer membrane</location>
    </subcellularLocation>
</comment>
<dbReference type="InterPro" id="IPR006664">
    <property type="entry name" value="OMP_bac"/>
</dbReference>
<comment type="caution">
    <text evidence="8">The sequence shown here is derived from an EMBL/GenBank/DDBJ whole genome shotgun (WGS) entry which is preliminary data.</text>
</comment>
<dbReference type="InterPro" id="IPR036737">
    <property type="entry name" value="OmpA-like_sf"/>
</dbReference>
<evidence type="ECO:0000259" key="7">
    <source>
        <dbReference type="PROSITE" id="PS51123"/>
    </source>
</evidence>
<feature type="domain" description="OmpA-like" evidence="7">
    <location>
        <begin position="130"/>
        <end position="245"/>
    </location>
</feature>
<keyword evidence="3" id="KW-0998">Cell outer membrane</keyword>
<dbReference type="PROSITE" id="PS51123">
    <property type="entry name" value="OMPA_2"/>
    <property type="match status" value="1"/>
</dbReference>
<reference evidence="9" key="1">
    <citation type="journal article" date="2019" name="Int. J. Syst. Evol. Microbiol.">
        <title>The Global Catalogue of Microorganisms (GCM) 10K type strain sequencing project: providing services to taxonomists for standard genome sequencing and annotation.</title>
        <authorList>
            <consortium name="The Broad Institute Genomics Platform"/>
            <consortium name="The Broad Institute Genome Sequencing Center for Infectious Disease"/>
            <person name="Wu L."/>
            <person name="Ma J."/>
        </authorList>
    </citation>
    <scope>NUCLEOTIDE SEQUENCE [LARGE SCALE GENOMIC DNA]</scope>
    <source>
        <strain evidence="9">CGMCC 1.12989</strain>
    </source>
</reference>
<dbReference type="InterPro" id="IPR050330">
    <property type="entry name" value="Bact_OuterMem_StrucFunc"/>
</dbReference>
<dbReference type="Pfam" id="PF00691">
    <property type="entry name" value="OmpA"/>
    <property type="match status" value="1"/>
</dbReference>
<keyword evidence="6" id="KW-0732">Signal</keyword>
<name>A0ABV8RJ98_9SPHN</name>
<evidence type="ECO:0000313" key="8">
    <source>
        <dbReference type="EMBL" id="MFC4293493.1"/>
    </source>
</evidence>
<dbReference type="PANTHER" id="PTHR30329">
    <property type="entry name" value="STATOR ELEMENT OF FLAGELLAR MOTOR COMPLEX"/>
    <property type="match status" value="1"/>
</dbReference>
<dbReference type="PANTHER" id="PTHR30329:SF21">
    <property type="entry name" value="LIPOPROTEIN YIAD-RELATED"/>
    <property type="match status" value="1"/>
</dbReference>
<keyword evidence="9" id="KW-1185">Reference proteome</keyword>
<evidence type="ECO:0000256" key="5">
    <source>
        <dbReference type="SAM" id="MobiDB-lite"/>
    </source>
</evidence>
<evidence type="ECO:0000256" key="6">
    <source>
        <dbReference type="SAM" id="SignalP"/>
    </source>
</evidence>
<accession>A0ABV8RJ98</accession>
<dbReference type="Gene3D" id="3.30.1330.60">
    <property type="entry name" value="OmpA-like domain"/>
    <property type="match status" value="1"/>
</dbReference>
<dbReference type="RefSeq" id="WP_379536989.1">
    <property type="nucleotide sequence ID" value="NZ_JBHSDR010000003.1"/>
</dbReference>
<evidence type="ECO:0000256" key="3">
    <source>
        <dbReference type="ARBA" id="ARBA00023237"/>
    </source>
</evidence>
<feature type="chain" id="PRO_5046713197" evidence="6">
    <location>
        <begin position="20"/>
        <end position="245"/>
    </location>
</feature>
<evidence type="ECO:0000256" key="4">
    <source>
        <dbReference type="PROSITE-ProRule" id="PRU00473"/>
    </source>
</evidence>
<dbReference type="PRINTS" id="PR01021">
    <property type="entry name" value="OMPADOMAIN"/>
</dbReference>
<feature type="signal peptide" evidence="6">
    <location>
        <begin position="1"/>
        <end position="19"/>
    </location>
</feature>
<dbReference type="InterPro" id="IPR006665">
    <property type="entry name" value="OmpA-like"/>
</dbReference>
<proteinExistence type="predicted"/>
<dbReference type="EMBL" id="JBHSDR010000003">
    <property type="protein sequence ID" value="MFC4293493.1"/>
    <property type="molecule type" value="Genomic_DNA"/>
</dbReference>
<organism evidence="8 9">
    <name type="scientific">Novosphingobium tardum</name>
    <dbReference type="NCBI Taxonomy" id="1538021"/>
    <lineage>
        <taxon>Bacteria</taxon>
        <taxon>Pseudomonadati</taxon>
        <taxon>Pseudomonadota</taxon>
        <taxon>Alphaproteobacteria</taxon>
        <taxon>Sphingomonadales</taxon>
        <taxon>Sphingomonadaceae</taxon>
        <taxon>Novosphingobium</taxon>
    </lineage>
</organism>
<keyword evidence="2 4" id="KW-0472">Membrane</keyword>
<protein>
    <submittedName>
        <fullName evidence="8">OmpA family protein</fullName>
    </submittedName>
</protein>
<evidence type="ECO:0000256" key="1">
    <source>
        <dbReference type="ARBA" id="ARBA00004442"/>
    </source>
</evidence>